<comment type="caution">
    <text evidence="1">The sequence shown here is derived from an EMBL/GenBank/DDBJ whole genome shotgun (WGS) entry which is preliminary data.</text>
</comment>
<evidence type="ECO:0008006" key="3">
    <source>
        <dbReference type="Google" id="ProtNLM"/>
    </source>
</evidence>
<evidence type="ECO:0000313" key="2">
    <source>
        <dbReference type="Proteomes" id="UP000239002"/>
    </source>
</evidence>
<dbReference type="Proteomes" id="UP000239002">
    <property type="component" value="Unassembled WGS sequence"/>
</dbReference>
<gene>
    <name evidence="1" type="ORF">LY01_02418</name>
</gene>
<dbReference type="PANTHER" id="PTHR37953">
    <property type="entry name" value="UPF0127 PROTEIN MJ1496"/>
    <property type="match status" value="1"/>
</dbReference>
<dbReference type="EMBL" id="PTJE01000006">
    <property type="protein sequence ID" value="PPK93635.1"/>
    <property type="molecule type" value="Genomic_DNA"/>
</dbReference>
<sequence length="160" mass="18787">MRKLFLGTLILTCLLHGCKPDQEAEMRARDWSFKNEAQAVLINKEKDTLQQLKLELADTDYTIQLGMMYREQLTEDQGMLFVFNDSRPRFFYMKNTDVPLDIIYITANNRIDSYYTNAVPKDETLLKSKGEAQYVLEVKAGMVEKWNLKEGDLFKWQKIN</sequence>
<dbReference type="PANTHER" id="PTHR37953:SF1">
    <property type="entry name" value="UPF0127 PROTEIN MJ1496"/>
    <property type="match status" value="1"/>
</dbReference>
<keyword evidence="2" id="KW-1185">Reference proteome</keyword>
<dbReference type="Pfam" id="PF02643">
    <property type="entry name" value="DUF192"/>
    <property type="match status" value="1"/>
</dbReference>
<dbReference type="Gene3D" id="2.60.120.1140">
    <property type="entry name" value="Protein of unknown function DUF192"/>
    <property type="match status" value="1"/>
</dbReference>
<proteinExistence type="predicted"/>
<dbReference type="InterPro" id="IPR038695">
    <property type="entry name" value="Saro_0823-like_sf"/>
</dbReference>
<reference evidence="1 2" key="1">
    <citation type="submission" date="2018-02" db="EMBL/GenBank/DDBJ databases">
        <title>Genomic Encyclopedia of Archaeal and Bacterial Type Strains, Phase II (KMG-II): from individual species to whole genera.</title>
        <authorList>
            <person name="Goeker M."/>
        </authorList>
    </citation>
    <scope>NUCLEOTIDE SEQUENCE [LARGE SCALE GENOMIC DNA]</scope>
    <source>
        <strain evidence="1 2">DSM 16809</strain>
    </source>
</reference>
<dbReference type="InterPro" id="IPR003795">
    <property type="entry name" value="DUF192"/>
</dbReference>
<dbReference type="AlphaFoldDB" id="A0A2S6IHG0"/>
<accession>A0A2S6IHG0</accession>
<name>A0A2S6IHG0_9FLAO</name>
<evidence type="ECO:0000313" key="1">
    <source>
        <dbReference type="EMBL" id="PPK93635.1"/>
    </source>
</evidence>
<dbReference type="RefSeq" id="WP_170034625.1">
    <property type="nucleotide sequence ID" value="NZ_MQVW01000024.1"/>
</dbReference>
<protein>
    <recommendedName>
        <fullName evidence="3">DUF192 domain-containing protein</fullName>
    </recommendedName>
</protein>
<organism evidence="1 2">
    <name type="scientific">Nonlabens xylanidelens</name>
    <dbReference type="NCBI Taxonomy" id="191564"/>
    <lineage>
        <taxon>Bacteria</taxon>
        <taxon>Pseudomonadati</taxon>
        <taxon>Bacteroidota</taxon>
        <taxon>Flavobacteriia</taxon>
        <taxon>Flavobacteriales</taxon>
        <taxon>Flavobacteriaceae</taxon>
        <taxon>Nonlabens</taxon>
    </lineage>
</organism>